<keyword evidence="2" id="KW-1185">Reference proteome</keyword>
<evidence type="ECO:0000313" key="1">
    <source>
        <dbReference type="EMBL" id="KAJ7317748.1"/>
    </source>
</evidence>
<feature type="non-terminal residue" evidence="1">
    <location>
        <position position="69"/>
    </location>
</feature>
<reference evidence="1" key="1">
    <citation type="journal article" date="2023" name="DNA Res.">
        <title>Chromosome-level genome assembly of Phrynocephalus forsythii using third-generation DNA sequencing and Hi-C analysis.</title>
        <authorList>
            <person name="Qi Y."/>
            <person name="Zhao W."/>
            <person name="Zhao Y."/>
            <person name="Niu C."/>
            <person name="Cao S."/>
            <person name="Zhang Y."/>
        </authorList>
    </citation>
    <scope>NUCLEOTIDE SEQUENCE</scope>
    <source>
        <tissue evidence="1">Muscle</tissue>
    </source>
</reference>
<feature type="non-terminal residue" evidence="1">
    <location>
        <position position="1"/>
    </location>
</feature>
<proteinExistence type="predicted"/>
<comment type="caution">
    <text evidence="1">The sequence shown here is derived from an EMBL/GenBank/DDBJ whole genome shotgun (WGS) entry which is preliminary data.</text>
</comment>
<accession>A0A9Q0XKP9</accession>
<dbReference type="AlphaFoldDB" id="A0A9Q0XKP9"/>
<gene>
    <name evidence="1" type="ORF">JRQ81_003910</name>
</gene>
<organism evidence="1 2">
    <name type="scientific">Phrynocephalus forsythii</name>
    <dbReference type="NCBI Taxonomy" id="171643"/>
    <lineage>
        <taxon>Eukaryota</taxon>
        <taxon>Metazoa</taxon>
        <taxon>Chordata</taxon>
        <taxon>Craniata</taxon>
        <taxon>Vertebrata</taxon>
        <taxon>Euteleostomi</taxon>
        <taxon>Lepidosauria</taxon>
        <taxon>Squamata</taxon>
        <taxon>Bifurcata</taxon>
        <taxon>Unidentata</taxon>
        <taxon>Episquamata</taxon>
        <taxon>Toxicofera</taxon>
        <taxon>Iguania</taxon>
        <taxon>Acrodonta</taxon>
        <taxon>Agamidae</taxon>
        <taxon>Agaminae</taxon>
        <taxon>Phrynocephalus</taxon>
    </lineage>
</organism>
<dbReference type="Proteomes" id="UP001142489">
    <property type="component" value="Unassembled WGS sequence"/>
</dbReference>
<protein>
    <submittedName>
        <fullName evidence="1">Uncharacterized protein</fullName>
    </submittedName>
</protein>
<dbReference type="EMBL" id="JAPFRF010000011">
    <property type="protein sequence ID" value="KAJ7317748.1"/>
    <property type="molecule type" value="Genomic_DNA"/>
</dbReference>
<sequence>SCITGQKISTSEDFPIESIAATCNKSIKDALITSVYKTGTTLKDWSRQKETGEQHYLLWPIPLKYHPDR</sequence>
<name>A0A9Q0XKP9_9SAUR</name>
<evidence type="ECO:0000313" key="2">
    <source>
        <dbReference type="Proteomes" id="UP001142489"/>
    </source>
</evidence>